<keyword evidence="9" id="KW-1185">Reference proteome</keyword>
<proteinExistence type="predicted"/>
<dbReference type="EMBL" id="QEEX01000001">
    <property type="protein sequence ID" value="PWB97655.1"/>
    <property type="molecule type" value="Genomic_DNA"/>
</dbReference>
<dbReference type="InterPro" id="IPR024677">
    <property type="entry name" value="HpaB/PvcC"/>
</dbReference>
<evidence type="ECO:0000259" key="7">
    <source>
        <dbReference type="Pfam" id="PF11794"/>
    </source>
</evidence>
<dbReference type="GO" id="GO:0016627">
    <property type="term" value="F:oxidoreductase activity, acting on the CH-CH group of donors"/>
    <property type="evidence" value="ECO:0007669"/>
    <property type="project" value="InterPro"/>
</dbReference>
<evidence type="ECO:0000313" key="9">
    <source>
        <dbReference type="Proteomes" id="UP000244978"/>
    </source>
</evidence>
<organism evidence="8 9">
    <name type="scientific">Homoserinimonas hongtaonis</name>
    <dbReference type="NCBI Taxonomy" id="2079791"/>
    <lineage>
        <taxon>Bacteria</taxon>
        <taxon>Bacillati</taxon>
        <taxon>Actinomycetota</taxon>
        <taxon>Actinomycetes</taxon>
        <taxon>Micrococcales</taxon>
        <taxon>Microbacteriaceae</taxon>
        <taxon>Homoserinimonas</taxon>
    </lineage>
</organism>
<dbReference type="Gene3D" id="1.20.140.10">
    <property type="entry name" value="Butyryl-CoA Dehydrogenase, subunit A, domain 3"/>
    <property type="match status" value="1"/>
</dbReference>
<feature type="binding site" evidence="4">
    <location>
        <begin position="164"/>
        <end position="166"/>
    </location>
    <ligand>
        <name>FAD</name>
        <dbReference type="ChEBI" id="CHEBI:57692"/>
    </ligand>
</feature>
<evidence type="ECO:0000256" key="3">
    <source>
        <dbReference type="ARBA" id="ARBA00023002"/>
    </source>
</evidence>
<dbReference type="Gene3D" id="2.40.110.10">
    <property type="entry name" value="Butyryl-CoA Dehydrogenase, subunit A, domain 2"/>
    <property type="match status" value="1"/>
</dbReference>
<dbReference type="PANTHER" id="PTHR36117:SF3">
    <property type="entry name" value="4-HYDROXYPHENYLACETATE 3-MONOOXYGENASE-RELATED"/>
    <property type="match status" value="1"/>
</dbReference>
<sequence length="523" mass="57717">MTTTEGTTPAPAEPAGNARLLPQTGDEYLESLRDGREVWIYGERVKDVTTHPAFRNGARSMARLYDAFHKPETASTMLRPTDTGSGGQTHPFFKVARSKQDLRDSVAAIQTWQDIGFGWIGRTPDYKAAMLTSLGAIPEWYGEYESNARFWYKESQEKVLHMAHAIANPPVDRGLPVEDTRDVFVHVERETDAGLIISGAKVVATGSPLTQNIFVTHFMAPVQDKAFALTFIAPSAGKGIKYLARASYEQAAATASSPFDYPLSSRLDENDAILIFDNALIPWENVLVYDVAKVQEFGVATRWTPRAVLQSSVRFTTKLEFVIGLIQKALHITGSRDPKAVQAQLGELIAARNMLVGLRDGMIEGAEPGPGGAIEPNQAYTRAYAAHAPAIYRRMREVAQTVVSSGLIYLNSHAVDFSNPEIRPLMDRFMRGSNGTTALDRSRIMKTLWDAVGSEFGGRHDLYELNYFGQPQAHHLASFGGAMTDGTMARMEGLVDRFHEDYDLDGWTAPDLIRADDVRTIGK</sequence>
<evidence type="ECO:0000313" key="8">
    <source>
        <dbReference type="EMBL" id="PWB97655.1"/>
    </source>
</evidence>
<dbReference type="Gene3D" id="1.10.3140.10">
    <property type="entry name" value="4-hydroxybutyryl-coa dehydratase, domain 1"/>
    <property type="match status" value="1"/>
</dbReference>
<keyword evidence="3" id="KW-0560">Oxidoreductase</keyword>
<dbReference type="InterPro" id="IPR009100">
    <property type="entry name" value="AcylCoA_DH/oxidase_NM_dom_sf"/>
</dbReference>
<dbReference type="PIRSF" id="PIRSF500125">
    <property type="entry name" value="4_HPA_large"/>
    <property type="match status" value="1"/>
</dbReference>
<keyword evidence="1" id="KW-0285">Flavoprotein</keyword>
<accession>A0A2U1T1B8</accession>
<feature type="domain" description="HpaB/PvcC/4-BUDH C-terminal" evidence="6">
    <location>
        <begin position="304"/>
        <end position="495"/>
    </location>
</feature>
<dbReference type="SUPFAM" id="SSF47203">
    <property type="entry name" value="Acyl-CoA dehydrogenase C-terminal domain-like"/>
    <property type="match status" value="1"/>
</dbReference>
<dbReference type="AlphaFoldDB" id="A0A2U1T1B8"/>
<evidence type="ECO:0000259" key="6">
    <source>
        <dbReference type="Pfam" id="PF03241"/>
    </source>
</evidence>
<dbReference type="Pfam" id="PF03241">
    <property type="entry name" value="HpaB"/>
    <property type="match status" value="1"/>
</dbReference>
<evidence type="ECO:0000256" key="1">
    <source>
        <dbReference type="ARBA" id="ARBA00022630"/>
    </source>
</evidence>
<feature type="domain" description="HpaB/PvcC/4-BUDH N-terminal" evidence="7">
    <location>
        <begin position="24"/>
        <end position="288"/>
    </location>
</feature>
<reference evidence="9" key="1">
    <citation type="submission" date="2018-04" db="EMBL/GenBank/DDBJ databases">
        <authorList>
            <person name="Liu S."/>
            <person name="Wang Z."/>
            <person name="Li J."/>
        </authorList>
    </citation>
    <scope>NUCLEOTIDE SEQUENCE [LARGE SCALE GENOMIC DNA]</scope>
    <source>
        <strain evidence="9">S1194</strain>
    </source>
</reference>
<feature type="binding site" evidence="4">
    <location>
        <position position="205"/>
    </location>
    <ligand>
        <name>FAD</name>
        <dbReference type="ChEBI" id="CHEBI:57692"/>
    </ligand>
</feature>
<evidence type="ECO:0000256" key="5">
    <source>
        <dbReference type="SAM" id="MobiDB-lite"/>
    </source>
</evidence>
<dbReference type="PIRSF" id="PIRSF000331">
    <property type="entry name" value="HpaA_HpaB"/>
    <property type="match status" value="1"/>
</dbReference>
<dbReference type="Proteomes" id="UP000244978">
    <property type="component" value="Unassembled WGS sequence"/>
</dbReference>
<keyword evidence="2 4" id="KW-0274">FAD</keyword>
<dbReference type="InterPro" id="IPR046373">
    <property type="entry name" value="Acyl-CoA_Oxase/DH_mid-dom_sf"/>
</dbReference>
<feature type="region of interest" description="Disordered" evidence="5">
    <location>
        <begin position="1"/>
        <end position="23"/>
    </location>
</feature>
<dbReference type="InterPro" id="IPR036250">
    <property type="entry name" value="AcylCo_DH-like_C"/>
</dbReference>
<protein>
    <submittedName>
        <fullName evidence="8">Pyoverdin chromophore biosynthetic protein pvcC</fullName>
    </submittedName>
</protein>
<name>A0A2U1T1B8_9MICO</name>
<dbReference type="InterPro" id="IPR024719">
    <property type="entry name" value="HpaB/PvcC/4-BUDH_C"/>
</dbReference>
<evidence type="ECO:0000256" key="4">
    <source>
        <dbReference type="PIRSR" id="PIRSR000331-2"/>
    </source>
</evidence>
<dbReference type="PANTHER" id="PTHR36117">
    <property type="entry name" value="4-HYDROXYPHENYLACETATE 3-MONOOXYGENASE-RELATED"/>
    <property type="match status" value="1"/>
</dbReference>
<evidence type="ECO:0000256" key="2">
    <source>
        <dbReference type="ARBA" id="ARBA00022827"/>
    </source>
</evidence>
<dbReference type="SUPFAM" id="SSF56645">
    <property type="entry name" value="Acyl-CoA dehydrogenase NM domain-like"/>
    <property type="match status" value="1"/>
</dbReference>
<feature type="compositionally biased region" description="Low complexity" evidence="5">
    <location>
        <begin position="1"/>
        <end position="16"/>
    </location>
</feature>
<gene>
    <name evidence="8" type="ORF">DF220_07310</name>
</gene>
<dbReference type="InterPro" id="IPR004925">
    <property type="entry name" value="HpaB/PvcC/4-BUDH"/>
</dbReference>
<dbReference type="Pfam" id="PF11794">
    <property type="entry name" value="HpaB_N"/>
    <property type="match status" value="1"/>
</dbReference>
<dbReference type="RefSeq" id="WP_108997559.1">
    <property type="nucleotide sequence ID" value="NZ_QEEX01000001.1"/>
</dbReference>
<comment type="caution">
    <text evidence="8">The sequence shown here is derived from an EMBL/GenBank/DDBJ whole genome shotgun (WGS) entry which is preliminary data.</text>
</comment>
<dbReference type="InterPro" id="IPR024674">
    <property type="entry name" value="HpaB/PvcC/4-BUDH_N"/>
</dbReference>